<evidence type="ECO:0000313" key="7">
    <source>
        <dbReference type="Proteomes" id="UP001240250"/>
    </source>
</evidence>
<dbReference type="InterPro" id="IPR036390">
    <property type="entry name" value="WH_DNA-bd_sf"/>
</dbReference>
<evidence type="ECO:0000256" key="2">
    <source>
        <dbReference type="ARBA" id="ARBA00023125"/>
    </source>
</evidence>
<evidence type="ECO:0000313" key="6">
    <source>
        <dbReference type="EMBL" id="MDQ0425457.1"/>
    </source>
</evidence>
<keyword evidence="3" id="KW-0804">Transcription</keyword>
<dbReference type="PANTHER" id="PTHR33154">
    <property type="entry name" value="TRANSCRIPTIONAL REGULATOR, ARSR FAMILY"/>
    <property type="match status" value="1"/>
</dbReference>
<sequence length="205" mass="22413">MTATPPDDAPATASAGLRTSDPAVLRALAHPLRVEILDLLDDLREATASEIAERTGQTVANCSFHLRSLEKAGYVERAEPRGREKPWRPAHRTRHMRPDPDDAESVRGVATVASLVVQREAARAVEYLGDPRSTAPERVRATRVATSRFWATTDELEAIAERLTELAAELRGRDEDPSLRPEGAVLARFFGILHPELDDGPAPTA</sequence>
<dbReference type="RefSeq" id="WP_070320190.1">
    <property type="nucleotide sequence ID" value="NZ_CP084585.1"/>
</dbReference>
<evidence type="ECO:0000256" key="3">
    <source>
        <dbReference type="ARBA" id="ARBA00023163"/>
    </source>
</evidence>
<accession>A0ABU0GJD7</accession>
<dbReference type="InterPro" id="IPR001845">
    <property type="entry name" value="HTH_ArsR_DNA-bd_dom"/>
</dbReference>
<evidence type="ECO:0000259" key="5">
    <source>
        <dbReference type="SMART" id="SM00418"/>
    </source>
</evidence>
<dbReference type="InterPro" id="IPR036388">
    <property type="entry name" value="WH-like_DNA-bd_sf"/>
</dbReference>
<dbReference type="Proteomes" id="UP001240250">
    <property type="component" value="Unassembled WGS sequence"/>
</dbReference>
<name>A0ABU0GJD7_9CELL</name>
<organism evidence="6 7">
    <name type="scientific">Cellulomonas iranensis</name>
    <dbReference type="NCBI Taxonomy" id="76862"/>
    <lineage>
        <taxon>Bacteria</taxon>
        <taxon>Bacillati</taxon>
        <taxon>Actinomycetota</taxon>
        <taxon>Actinomycetes</taxon>
        <taxon>Micrococcales</taxon>
        <taxon>Cellulomonadaceae</taxon>
        <taxon>Cellulomonas</taxon>
    </lineage>
</organism>
<feature type="region of interest" description="Disordered" evidence="4">
    <location>
        <begin position="76"/>
        <end position="106"/>
    </location>
</feature>
<keyword evidence="7" id="KW-1185">Reference proteome</keyword>
<dbReference type="SMART" id="SM00418">
    <property type="entry name" value="HTH_ARSR"/>
    <property type="match status" value="1"/>
</dbReference>
<feature type="domain" description="HTH arsR-type" evidence="5">
    <location>
        <begin position="23"/>
        <end position="102"/>
    </location>
</feature>
<dbReference type="Gene3D" id="1.10.10.10">
    <property type="entry name" value="Winged helix-like DNA-binding domain superfamily/Winged helix DNA-binding domain"/>
    <property type="match status" value="1"/>
</dbReference>
<dbReference type="CDD" id="cd00090">
    <property type="entry name" value="HTH_ARSR"/>
    <property type="match status" value="1"/>
</dbReference>
<dbReference type="Pfam" id="PF12840">
    <property type="entry name" value="HTH_20"/>
    <property type="match status" value="1"/>
</dbReference>
<dbReference type="InterPro" id="IPR051081">
    <property type="entry name" value="HTH_MetalResp_TranReg"/>
</dbReference>
<dbReference type="GO" id="GO:0003677">
    <property type="term" value="F:DNA binding"/>
    <property type="evidence" value="ECO:0007669"/>
    <property type="project" value="UniProtKB-KW"/>
</dbReference>
<gene>
    <name evidence="6" type="ORF">JO380_001838</name>
</gene>
<evidence type="ECO:0000256" key="4">
    <source>
        <dbReference type="SAM" id="MobiDB-lite"/>
    </source>
</evidence>
<feature type="compositionally biased region" description="Basic and acidic residues" evidence="4">
    <location>
        <begin position="76"/>
        <end position="87"/>
    </location>
</feature>
<evidence type="ECO:0000256" key="1">
    <source>
        <dbReference type="ARBA" id="ARBA00023015"/>
    </source>
</evidence>
<proteinExistence type="predicted"/>
<keyword evidence="1" id="KW-0805">Transcription regulation</keyword>
<keyword evidence="2 6" id="KW-0238">DNA-binding</keyword>
<comment type="caution">
    <text evidence="6">The sequence shown here is derived from an EMBL/GenBank/DDBJ whole genome shotgun (WGS) entry which is preliminary data.</text>
</comment>
<dbReference type="PANTHER" id="PTHR33154:SF15">
    <property type="entry name" value="REGULATORY PROTEIN ARSR"/>
    <property type="match status" value="1"/>
</dbReference>
<dbReference type="InterPro" id="IPR011991">
    <property type="entry name" value="ArsR-like_HTH"/>
</dbReference>
<dbReference type="EMBL" id="JAUSVM010000001">
    <property type="protein sequence ID" value="MDQ0425457.1"/>
    <property type="molecule type" value="Genomic_DNA"/>
</dbReference>
<dbReference type="SUPFAM" id="SSF46785">
    <property type="entry name" value="Winged helix' DNA-binding domain"/>
    <property type="match status" value="1"/>
</dbReference>
<reference evidence="6 7" key="1">
    <citation type="submission" date="2023-07" db="EMBL/GenBank/DDBJ databases">
        <title>Sequencing the genomes of 1000 actinobacteria strains.</title>
        <authorList>
            <person name="Klenk H.-P."/>
        </authorList>
    </citation>
    <scope>NUCLEOTIDE SEQUENCE [LARGE SCALE GENOMIC DNA]</scope>
    <source>
        <strain evidence="6 7">DSM 14785</strain>
    </source>
</reference>
<protein>
    <submittedName>
        <fullName evidence="6">DNA-binding transcriptional ArsR family regulator</fullName>
    </submittedName>
</protein>